<dbReference type="Proteomes" id="UP000614601">
    <property type="component" value="Unassembled WGS sequence"/>
</dbReference>
<dbReference type="EMBL" id="CAJFCW020000005">
    <property type="protein sequence ID" value="CAG9122227.1"/>
    <property type="molecule type" value="Genomic_DNA"/>
</dbReference>
<evidence type="ECO:0000313" key="2">
    <source>
        <dbReference type="Proteomes" id="UP000614601"/>
    </source>
</evidence>
<dbReference type="Proteomes" id="UP000783686">
    <property type="component" value="Unassembled WGS sequence"/>
</dbReference>
<dbReference type="OrthoDB" id="5784773at2759"/>
<sequence length="68" mass="7981">MGTFTISYAVKTFVKNNKAKLALVPFAYYVGHCYDQAILYKSSMMKGQSRKYAHLRENRGPDFDPWYY</sequence>
<proteinExistence type="predicted"/>
<evidence type="ECO:0000313" key="1">
    <source>
        <dbReference type="EMBL" id="CAD5226479.1"/>
    </source>
</evidence>
<protein>
    <submittedName>
        <fullName evidence="1">Uncharacterized protein</fullName>
    </submittedName>
</protein>
<reference evidence="1" key="1">
    <citation type="submission" date="2020-09" db="EMBL/GenBank/DDBJ databases">
        <authorList>
            <person name="Kikuchi T."/>
        </authorList>
    </citation>
    <scope>NUCLEOTIDE SEQUENCE</scope>
    <source>
        <strain evidence="1">SH1</strain>
    </source>
</reference>
<dbReference type="EMBL" id="CAJFDH010000005">
    <property type="protein sequence ID" value="CAD5226479.1"/>
    <property type="molecule type" value="Genomic_DNA"/>
</dbReference>
<organism evidence="1 2">
    <name type="scientific">Bursaphelenchus okinawaensis</name>
    <dbReference type="NCBI Taxonomy" id="465554"/>
    <lineage>
        <taxon>Eukaryota</taxon>
        <taxon>Metazoa</taxon>
        <taxon>Ecdysozoa</taxon>
        <taxon>Nematoda</taxon>
        <taxon>Chromadorea</taxon>
        <taxon>Rhabditida</taxon>
        <taxon>Tylenchina</taxon>
        <taxon>Tylenchomorpha</taxon>
        <taxon>Aphelenchoidea</taxon>
        <taxon>Aphelenchoididae</taxon>
        <taxon>Bursaphelenchus</taxon>
    </lineage>
</organism>
<gene>
    <name evidence="1" type="ORF">BOKJ2_LOCUS12093</name>
</gene>
<accession>A0A811LG43</accession>
<comment type="caution">
    <text evidence="1">The sequence shown here is derived from an EMBL/GenBank/DDBJ whole genome shotgun (WGS) entry which is preliminary data.</text>
</comment>
<keyword evidence="2" id="KW-1185">Reference proteome</keyword>
<dbReference type="AlphaFoldDB" id="A0A811LG43"/>
<name>A0A811LG43_9BILA</name>